<feature type="transmembrane region" description="Helical" evidence="1">
    <location>
        <begin position="123"/>
        <end position="141"/>
    </location>
</feature>
<accession>A0ABX7QW74</accession>
<protein>
    <submittedName>
        <fullName evidence="2">Uncharacterized protein</fullName>
    </submittedName>
</protein>
<keyword evidence="1" id="KW-0472">Membrane</keyword>
<feature type="transmembrane region" description="Helical" evidence="1">
    <location>
        <begin position="93"/>
        <end position="116"/>
    </location>
</feature>
<organism evidence="2 3">
    <name type="scientific">Shewanella avicenniae</name>
    <dbReference type="NCBI Taxonomy" id="2814294"/>
    <lineage>
        <taxon>Bacteria</taxon>
        <taxon>Pseudomonadati</taxon>
        <taxon>Pseudomonadota</taxon>
        <taxon>Gammaproteobacteria</taxon>
        <taxon>Alteromonadales</taxon>
        <taxon>Shewanellaceae</taxon>
        <taxon>Shewanella</taxon>
    </lineage>
</organism>
<reference evidence="2 3" key="1">
    <citation type="submission" date="2021-03" db="EMBL/GenBank/DDBJ databases">
        <title>Novel species identification of genus Shewanella.</title>
        <authorList>
            <person name="Liu G."/>
            <person name="Zhang Q."/>
        </authorList>
    </citation>
    <scope>NUCLEOTIDE SEQUENCE [LARGE SCALE GENOMIC DNA]</scope>
    <source>
        <strain evidence="2 3">FJAT-51800</strain>
    </source>
</reference>
<evidence type="ECO:0000313" key="2">
    <source>
        <dbReference type="EMBL" id="QSX34883.1"/>
    </source>
</evidence>
<feature type="transmembrane region" description="Helical" evidence="1">
    <location>
        <begin position="34"/>
        <end position="58"/>
    </location>
</feature>
<name>A0ABX7QW74_9GAMM</name>
<evidence type="ECO:0000313" key="3">
    <source>
        <dbReference type="Proteomes" id="UP000662770"/>
    </source>
</evidence>
<gene>
    <name evidence="2" type="ORF">JYB87_06570</name>
</gene>
<proteinExistence type="predicted"/>
<dbReference type="RefSeq" id="WP_207356080.1">
    <property type="nucleotide sequence ID" value="NZ_CP071503.1"/>
</dbReference>
<evidence type="ECO:0000256" key="1">
    <source>
        <dbReference type="SAM" id="Phobius"/>
    </source>
</evidence>
<dbReference type="EMBL" id="CP071503">
    <property type="protein sequence ID" value="QSX34883.1"/>
    <property type="molecule type" value="Genomic_DNA"/>
</dbReference>
<sequence length="205" mass="22139">MKSNLLIVTIFVAIAAAFISFTHNIDAQRVGMLPAIYITLVLGGFTLCNLPLQALFYFNGQYQHRRIVDTQVVIGVCVSLLGVIVAMTDYQSVAYLTFYLGAIVIGVALAILPFWLKQSAKAASKYAQVVLLLSGVIYGAISLLWWPVALFAAATALTALTALTASVQKTSPHPLVKFGAGVLFIAALLWSGYHCLTLWQQLSQS</sequence>
<keyword evidence="3" id="KW-1185">Reference proteome</keyword>
<feature type="transmembrane region" description="Helical" evidence="1">
    <location>
        <begin position="70"/>
        <end position="87"/>
    </location>
</feature>
<feature type="transmembrane region" description="Helical" evidence="1">
    <location>
        <begin position="178"/>
        <end position="199"/>
    </location>
</feature>
<dbReference type="Proteomes" id="UP000662770">
    <property type="component" value="Chromosome"/>
</dbReference>
<keyword evidence="1" id="KW-1133">Transmembrane helix</keyword>
<keyword evidence="1" id="KW-0812">Transmembrane</keyword>